<proteinExistence type="inferred from homology"/>
<dbReference type="InterPro" id="IPR015422">
    <property type="entry name" value="PyrdxlP-dep_Trfase_small"/>
</dbReference>
<keyword evidence="4" id="KW-0032">Aminotransferase</keyword>
<dbReference type="SUPFAM" id="SSF53383">
    <property type="entry name" value="PLP-dependent transferases"/>
    <property type="match status" value="1"/>
</dbReference>
<comment type="similarity">
    <text evidence="1 3">Belongs to the class-III pyridoxal-phosphate-dependent aminotransferase family.</text>
</comment>
<dbReference type="Pfam" id="PF00202">
    <property type="entry name" value="Aminotran_3"/>
    <property type="match status" value="1"/>
</dbReference>
<dbReference type="PANTHER" id="PTHR43094:SF1">
    <property type="entry name" value="AMINOTRANSFERASE CLASS-III"/>
    <property type="match status" value="1"/>
</dbReference>
<dbReference type="InterPro" id="IPR049704">
    <property type="entry name" value="Aminotrans_3_PPA_site"/>
</dbReference>
<protein>
    <submittedName>
        <fullName evidence="4">Aspartate aminotransferase family protein</fullName>
    </submittedName>
</protein>
<keyword evidence="5" id="KW-1185">Reference proteome</keyword>
<dbReference type="InterPro" id="IPR015424">
    <property type="entry name" value="PyrdxlP-dep_Trfase"/>
</dbReference>
<reference evidence="4" key="1">
    <citation type="submission" date="2023-07" db="EMBL/GenBank/DDBJ databases">
        <title>Fictibacillus sp. isolated from freshwater pond.</title>
        <authorList>
            <person name="Kirdat K."/>
            <person name="Bhat A."/>
            <person name="Mourya A."/>
            <person name="Yadav A."/>
        </authorList>
    </citation>
    <scope>NUCLEOTIDE SEQUENCE</scope>
    <source>
        <strain evidence="4">NE201</strain>
    </source>
</reference>
<name>A0ABT8HTW7_9BACL</name>
<dbReference type="InterPro" id="IPR005814">
    <property type="entry name" value="Aminotrans_3"/>
</dbReference>
<evidence type="ECO:0000313" key="4">
    <source>
        <dbReference type="EMBL" id="MDN4524199.1"/>
    </source>
</evidence>
<keyword evidence="2 3" id="KW-0663">Pyridoxal phosphate</keyword>
<accession>A0ABT8HTW7</accession>
<dbReference type="PIRSF" id="PIRSF000521">
    <property type="entry name" value="Transaminase_4ab_Lys_Orn"/>
    <property type="match status" value="1"/>
</dbReference>
<evidence type="ECO:0000256" key="1">
    <source>
        <dbReference type="ARBA" id="ARBA00008954"/>
    </source>
</evidence>
<organism evidence="4 5">
    <name type="scientific">Fictibacillus fluitans</name>
    <dbReference type="NCBI Taxonomy" id="3058422"/>
    <lineage>
        <taxon>Bacteria</taxon>
        <taxon>Bacillati</taxon>
        <taxon>Bacillota</taxon>
        <taxon>Bacilli</taxon>
        <taxon>Bacillales</taxon>
        <taxon>Fictibacillaceae</taxon>
        <taxon>Fictibacillus</taxon>
    </lineage>
</organism>
<dbReference type="CDD" id="cd00610">
    <property type="entry name" value="OAT_like"/>
    <property type="match status" value="1"/>
</dbReference>
<keyword evidence="4" id="KW-0808">Transferase</keyword>
<dbReference type="PANTHER" id="PTHR43094">
    <property type="entry name" value="AMINOTRANSFERASE"/>
    <property type="match status" value="1"/>
</dbReference>
<gene>
    <name evidence="4" type="ORF">QYB97_06925</name>
</gene>
<evidence type="ECO:0000313" key="5">
    <source>
        <dbReference type="Proteomes" id="UP001172721"/>
    </source>
</evidence>
<dbReference type="Gene3D" id="3.40.640.10">
    <property type="entry name" value="Type I PLP-dependent aspartate aminotransferase-like (Major domain)"/>
    <property type="match status" value="1"/>
</dbReference>
<comment type="caution">
    <text evidence="4">The sequence shown here is derived from an EMBL/GenBank/DDBJ whole genome shotgun (WGS) entry which is preliminary data.</text>
</comment>
<dbReference type="PROSITE" id="PS00600">
    <property type="entry name" value="AA_TRANSFER_CLASS_3"/>
    <property type="match status" value="1"/>
</dbReference>
<dbReference type="RefSeq" id="WP_301165245.1">
    <property type="nucleotide sequence ID" value="NZ_JAUHTR010000002.1"/>
</dbReference>
<dbReference type="Gene3D" id="3.90.1150.10">
    <property type="entry name" value="Aspartate Aminotransferase, domain 1"/>
    <property type="match status" value="1"/>
</dbReference>
<evidence type="ECO:0000256" key="2">
    <source>
        <dbReference type="ARBA" id="ARBA00022898"/>
    </source>
</evidence>
<dbReference type="Proteomes" id="UP001172721">
    <property type="component" value="Unassembled WGS sequence"/>
</dbReference>
<evidence type="ECO:0000256" key="3">
    <source>
        <dbReference type="RuleBase" id="RU003560"/>
    </source>
</evidence>
<dbReference type="EMBL" id="JAUHTR010000002">
    <property type="protein sequence ID" value="MDN4524199.1"/>
    <property type="molecule type" value="Genomic_DNA"/>
</dbReference>
<dbReference type="GO" id="GO:0008483">
    <property type="term" value="F:transaminase activity"/>
    <property type="evidence" value="ECO:0007669"/>
    <property type="project" value="UniProtKB-KW"/>
</dbReference>
<sequence length="446" mass="49220">MMENQKSYEQLAELDKKHFLHPTTAIKQQQANGPEFILTKGEGVRLYDLKGRSAIDGLSSLWNVNIGHGREEIAQVAYEQMKTLGYSSCFATFSNEPAIKLAAKLAEIAPGNLTATFFTSGGSESNDTAYKLARHYWILKGQPKRKKIISRSQSYHGVAMGATSATGLKPFRDFTNSLAPDFYYVDHFSPQALRDKIQEEGPETVAAYIAEPVQGAGGVHIAPEGYFKEIRSICDEFGILFITDEVITAFGRTGKYFGMDHYDVAPDMMCFAKGITSGYAQLGGVMISETMHNDFIELSEGTLLHGYTYSGHPMACAVALKNLEILERENLIDNARVMGEELLKGFKNIQSQRSIVGDVRALGLIGAVELVKNKDTNERFPEPLAPKVLAEAAKRGLIMRSVVFDNQDTLVFAPPLIINQQEINELIEILNESIEAVERTAVSTSN</sequence>
<dbReference type="InterPro" id="IPR015421">
    <property type="entry name" value="PyrdxlP-dep_Trfase_major"/>
</dbReference>